<feature type="transmembrane region" description="Helical" evidence="5">
    <location>
        <begin position="30"/>
        <end position="49"/>
    </location>
</feature>
<feature type="region of interest" description="Disordered" evidence="4">
    <location>
        <begin position="1"/>
        <end position="25"/>
    </location>
</feature>
<keyword evidence="1" id="KW-0677">Repeat</keyword>
<dbReference type="InterPro" id="IPR019734">
    <property type="entry name" value="TPR_rpt"/>
</dbReference>
<accession>A0A1E7ZCG1</accession>
<reference evidence="6 7" key="1">
    <citation type="submission" date="2016-08" db="EMBL/GenBank/DDBJ databases">
        <authorList>
            <person name="Seilhamer J.J."/>
        </authorList>
    </citation>
    <scope>NUCLEOTIDE SEQUENCE [LARGE SCALE GENOMIC DNA]</scope>
    <source>
        <strain evidence="6 7">KCTC 42603</strain>
    </source>
</reference>
<protein>
    <submittedName>
        <fullName evidence="6">Uncharacterized protein</fullName>
    </submittedName>
</protein>
<dbReference type="PROSITE" id="PS50005">
    <property type="entry name" value="TPR"/>
    <property type="match status" value="1"/>
</dbReference>
<dbReference type="SUPFAM" id="SSF48452">
    <property type="entry name" value="TPR-like"/>
    <property type="match status" value="1"/>
</dbReference>
<keyword evidence="5" id="KW-1133">Transmembrane helix</keyword>
<organism evidence="6 7">
    <name type="scientific">Alteromonas confluentis</name>
    <dbReference type="NCBI Taxonomy" id="1656094"/>
    <lineage>
        <taxon>Bacteria</taxon>
        <taxon>Pseudomonadati</taxon>
        <taxon>Pseudomonadota</taxon>
        <taxon>Gammaproteobacteria</taxon>
        <taxon>Alteromonadales</taxon>
        <taxon>Alteromonadaceae</taxon>
        <taxon>Alteromonas/Salinimonas group</taxon>
        <taxon>Alteromonas</taxon>
    </lineage>
</organism>
<feature type="repeat" description="TPR" evidence="3">
    <location>
        <begin position="378"/>
        <end position="411"/>
    </location>
</feature>
<dbReference type="EMBL" id="MDHN01000016">
    <property type="protein sequence ID" value="OFC71151.1"/>
    <property type="molecule type" value="Genomic_DNA"/>
</dbReference>
<name>A0A1E7ZCG1_9ALTE</name>
<dbReference type="SMART" id="SM00028">
    <property type="entry name" value="TPR"/>
    <property type="match status" value="3"/>
</dbReference>
<dbReference type="Proteomes" id="UP000175691">
    <property type="component" value="Unassembled WGS sequence"/>
</dbReference>
<dbReference type="Gene3D" id="1.25.40.10">
    <property type="entry name" value="Tetratricopeptide repeat domain"/>
    <property type="match status" value="2"/>
</dbReference>
<dbReference type="InterPro" id="IPR050498">
    <property type="entry name" value="Ycf3"/>
</dbReference>
<dbReference type="Pfam" id="PF13432">
    <property type="entry name" value="TPR_16"/>
    <property type="match status" value="1"/>
</dbReference>
<evidence type="ECO:0000256" key="5">
    <source>
        <dbReference type="SAM" id="Phobius"/>
    </source>
</evidence>
<keyword evidence="7" id="KW-1185">Reference proteome</keyword>
<dbReference type="PANTHER" id="PTHR44858">
    <property type="entry name" value="TETRATRICOPEPTIDE REPEAT PROTEIN 6"/>
    <property type="match status" value="1"/>
</dbReference>
<evidence type="ECO:0000313" key="7">
    <source>
        <dbReference type="Proteomes" id="UP000175691"/>
    </source>
</evidence>
<sequence>MLRDLEGQNSQNPNGKNYHPSSSTGSSLPVWRIVVLSILLIAALVWSWMTFTDNPTPASAGTFVSNPVPASVANAAAAPQQVINNSSSAETAASTDSTAQAVTQPALNMNSGIAFNADSESPVRKVKPTSENNEPVLIPEAGSKGLVAVENTSQSQPLIQIEQTELTELTEQADVAESPDATASNVSAAQANQFNDAQDGPLIVFASKDENQRRPPANPTPQADAIAKKPATMKVAIATPREVEATLRDEIDRSMKSGDTRKAIRLLNKLTQREPDNISVRKKLASVYFAEGQIEQAQQLLEQTLIKVPANTSVRLMLGRLYVQQNMHSLAWEAIREPALTNDTDFLGFRAGFAQQQQRFETALADYNTLVALQPGDARWWLGLGVAADKTNRSHMAVQAYQKALRLQELDDDVETFIRQRISELSE</sequence>
<evidence type="ECO:0000256" key="4">
    <source>
        <dbReference type="SAM" id="MobiDB-lite"/>
    </source>
</evidence>
<evidence type="ECO:0000256" key="1">
    <source>
        <dbReference type="ARBA" id="ARBA00022737"/>
    </source>
</evidence>
<keyword evidence="2 3" id="KW-0802">TPR repeat</keyword>
<keyword evidence="5" id="KW-0812">Transmembrane</keyword>
<dbReference type="AlphaFoldDB" id="A0A1E7ZCG1"/>
<evidence type="ECO:0000313" key="6">
    <source>
        <dbReference type="EMBL" id="OFC71151.1"/>
    </source>
</evidence>
<gene>
    <name evidence="6" type="ORF">BFC18_09715</name>
</gene>
<feature type="region of interest" description="Disordered" evidence="4">
    <location>
        <begin position="208"/>
        <end position="231"/>
    </location>
</feature>
<keyword evidence="5" id="KW-0472">Membrane</keyword>
<comment type="caution">
    <text evidence="6">The sequence shown here is derived from an EMBL/GenBank/DDBJ whole genome shotgun (WGS) entry which is preliminary data.</text>
</comment>
<dbReference type="InterPro" id="IPR011990">
    <property type="entry name" value="TPR-like_helical_dom_sf"/>
</dbReference>
<proteinExistence type="predicted"/>
<feature type="compositionally biased region" description="Polar residues" evidence="4">
    <location>
        <begin position="7"/>
        <end position="25"/>
    </location>
</feature>
<dbReference type="PANTHER" id="PTHR44858:SF1">
    <property type="entry name" value="UDP-N-ACETYLGLUCOSAMINE--PEPTIDE N-ACETYLGLUCOSAMINYLTRANSFERASE SPINDLY-RELATED"/>
    <property type="match status" value="1"/>
</dbReference>
<dbReference type="Pfam" id="PF14559">
    <property type="entry name" value="TPR_19"/>
    <property type="match status" value="1"/>
</dbReference>
<evidence type="ECO:0000256" key="3">
    <source>
        <dbReference type="PROSITE-ProRule" id="PRU00339"/>
    </source>
</evidence>
<dbReference type="STRING" id="1656094.BFC18_09715"/>
<evidence type="ECO:0000256" key="2">
    <source>
        <dbReference type="ARBA" id="ARBA00022803"/>
    </source>
</evidence>